<accession>A0ABP1GDV6</accession>
<keyword evidence="1" id="KW-0547">Nucleotide-binding</keyword>
<evidence type="ECO:0000256" key="1">
    <source>
        <dbReference type="ARBA" id="ARBA00022741"/>
    </source>
</evidence>
<evidence type="ECO:0000313" key="3">
    <source>
        <dbReference type="Proteomes" id="UP001497392"/>
    </source>
</evidence>
<dbReference type="PROSITE" id="PS51419">
    <property type="entry name" value="RAB"/>
    <property type="match status" value="1"/>
</dbReference>
<dbReference type="SMART" id="SM00174">
    <property type="entry name" value="RHO"/>
    <property type="match status" value="1"/>
</dbReference>
<dbReference type="NCBIfam" id="TIGR00231">
    <property type="entry name" value="small_GTP"/>
    <property type="match status" value="1"/>
</dbReference>
<dbReference type="PANTHER" id="PTHR47978">
    <property type="match status" value="1"/>
</dbReference>
<dbReference type="Proteomes" id="UP001497392">
    <property type="component" value="Unassembled WGS sequence"/>
</dbReference>
<dbReference type="PROSITE" id="PS51420">
    <property type="entry name" value="RHO"/>
    <property type="match status" value="1"/>
</dbReference>
<evidence type="ECO:0000313" key="2">
    <source>
        <dbReference type="EMBL" id="CAL5228413.1"/>
    </source>
</evidence>
<keyword evidence="3" id="KW-1185">Reference proteome</keyword>
<reference evidence="2 3" key="1">
    <citation type="submission" date="2024-06" db="EMBL/GenBank/DDBJ databases">
        <authorList>
            <person name="Kraege A."/>
            <person name="Thomma B."/>
        </authorList>
    </citation>
    <scope>NUCLEOTIDE SEQUENCE [LARGE SCALE GENOMIC DNA]</scope>
</reference>
<name>A0ABP1GDV6_9CHLO</name>
<dbReference type="InterPro" id="IPR027417">
    <property type="entry name" value="P-loop_NTPase"/>
</dbReference>
<dbReference type="SMART" id="SM00175">
    <property type="entry name" value="RAB"/>
    <property type="match status" value="1"/>
</dbReference>
<sequence length="214" mass="23761">MVRQDAGVEKSKQKAKFVLLGEGRVGKTSLVSRIIHNTFNDSQQATVQAAFTSKTVEVDKQQVEVAFWDTAGQERFHSLAPLYYRDADAALLVYDITDKQTLQQVQNWVKELQAMVGAITLTILGNKSDMAKQQAVAEEEARGYAQSIGAEHHYVSAKTGEGISAALRQTVHRVLQRRSQHVQQHPQSYMPGRRQGGLVIAPEEDPVRKQSACC</sequence>
<dbReference type="SMART" id="SM00173">
    <property type="entry name" value="RAS"/>
    <property type="match status" value="1"/>
</dbReference>
<dbReference type="InterPro" id="IPR005225">
    <property type="entry name" value="Small_GTP-bd"/>
</dbReference>
<dbReference type="SMART" id="SM00176">
    <property type="entry name" value="RAN"/>
    <property type="match status" value="1"/>
</dbReference>
<gene>
    <name evidence="2" type="primary">g11543</name>
    <name evidence="2" type="ORF">VP750_LOCUS10319</name>
</gene>
<dbReference type="Pfam" id="PF00071">
    <property type="entry name" value="Ras"/>
    <property type="match status" value="1"/>
</dbReference>
<dbReference type="InterPro" id="IPR001806">
    <property type="entry name" value="Small_GTPase"/>
</dbReference>
<dbReference type="Gene3D" id="3.40.50.300">
    <property type="entry name" value="P-loop containing nucleotide triphosphate hydrolases"/>
    <property type="match status" value="1"/>
</dbReference>
<dbReference type="PRINTS" id="PR00449">
    <property type="entry name" value="RASTRNSFRMNG"/>
</dbReference>
<comment type="caution">
    <text evidence="2">The sequence shown here is derived from an EMBL/GenBank/DDBJ whole genome shotgun (WGS) entry which is preliminary data.</text>
</comment>
<dbReference type="EMBL" id="CAXHTA020000018">
    <property type="protein sequence ID" value="CAL5228413.1"/>
    <property type="molecule type" value="Genomic_DNA"/>
</dbReference>
<protein>
    <submittedName>
        <fullName evidence="2">G11543 protein</fullName>
    </submittedName>
</protein>
<dbReference type="SUPFAM" id="SSF52540">
    <property type="entry name" value="P-loop containing nucleoside triphosphate hydrolases"/>
    <property type="match status" value="1"/>
</dbReference>
<dbReference type="PROSITE" id="PS51417">
    <property type="entry name" value="ARF"/>
    <property type="match status" value="1"/>
</dbReference>
<proteinExistence type="predicted"/>
<dbReference type="PROSITE" id="PS51421">
    <property type="entry name" value="RAS"/>
    <property type="match status" value="1"/>
</dbReference>
<organism evidence="2 3">
    <name type="scientific">Coccomyxa viridis</name>
    <dbReference type="NCBI Taxonomy" id="1274662"/>
    <lineage>
        <taxon>Eukaryota</taxon>
        <taxon>Viridiplantae</taxon>
        <taxon>Chlorophyta</taxon>
        <taxon>core chlorophytes</taxon>
        <taxon>Trebouxiophyceae</taxon>
        <taxon>Trebouxiophyceae incertae sedis</taxon>
        <taxon>Coccomyxaceae</taxon>
        <taxon>Coccomyxa</taxon>
    </lineage>
</organism>